<evidence type="ECO:0000313" key="3">
    <source>
        <dbReference type="Proteomes" id="UP000617734"/>
    </source>
</evidence>
<feature type="region of interest" description="Disordered" evidence="1">
    <location>
        <begin position="76"/>
        <end position="98"/>
    </location>
</feature>
<dbReference type="Proteomes" id="UP000617734">
    <property type="component" value="Unassembled WGS sequence"/>
</dbReference>
<sequence length="212" mass="21172">MRRQGFIATAGVAVATAVLLLAGCGERSASDVGSGPSGAAAGAKAPATATTPPGVAELQAQEDALFPEVAARCADAGTARAPSPSASAGVPDGALDDPSARKYAENQAYKQTVELTPQSRCRGDAHAARITTALRATGRAATLGEAELRAELERLGYPTQGGEVHSSGGTVGFSLWIPGAGPCLTGTLAATPRIEAHGPYLEGGCNEPRGGH</sequence>
<reference evidence="2" key="1">
    <citation type="journal article" date="2014" name="Int. J. Syst. Evol. Microbiol.">
        <title>Complete genome sequence of Corynebacterium casei LMG S-19264T (=DSM 44701T), isolated from a smear-ripened cheese.</title>
        <authorList>
            <consortium name="US DOE Joint Genome Institute (JGI-PGF)"/>
            <person name="Walter F."/>
            <person name="Albersmeier A."/>
            <person name="Kalinowski J."/>
            <person name="Ruckert C."/>
        </authorList>
    </citation>
    <scope>NUCLEOTIDE SEQUENCE</scope>
    <source>
        <strain evidence="2">JCM 4646</strain>
    </source>
</reference>
<protein>
    <recommendedName>
        <fullName evidence="4">Lipoprotein</fullName>
    </recommendedName>
</protein>
<name>A0A919G178_9ACTN</name>
<accession>A0A919G178</accession>
<dbReference type="PROSITE" id="PS51257">
    <property type="entry name" value="PROKAR_LIPOPROTEIN"/>
    <property type="match status" value="1"/>
</dbReference>
<dbReference type="AlphaFoldDB" id="A0A919G178"/>
<comment type="caution">
    <text evidence="2">The sequence shown here is derived from an EMBL/GenBank/DDBJ whole genome shotgun (WGS) entry which is preliminary data.</text>
</comment>
<gene>
    <name evidence="2" type="ORF">GCM10018781_47140</name>
</gene>
<dbReference type="GeneID" id="95355092"/>
<dbReference type="EMBL" id="BNBO01000028">
    <property type="protein sequence ID" value="GHH76253.1"/>
    <property type="molecule type" value="Genomic_DNA"/>
</dbReference>
<organism evidence="2 3">
    <name type="scientific">Kitasatospora indigofera</name>
    <dbReference type="NCBI Taxonomy" id="67307"/>
    <lineage>
        <taxon>Bacteria</taxon>
        <taxon>Bacillati</taxon>
        <taxon>Actinomycetota</taxon>
        <taxon>Actinomycetes</taxon>
        <taxon>Kitasatosporales</taxon>
        <taxon>Streptomycetaceae</taxon>
        <taxon>Kitasatospora</taxon>
    </lineage>
</organism>
<keyword evidence="3" id="KW-1185">Reference proteome</keyword>
<evidence type="ECO:0008006" key="4">
    <source>
        <dbReference type="Google" id="ProtNLM"/>
    </source>
</evidence>
<evidence type="ECO:0000313" key="2">
    <source>
        <dbReference type="EMBL" id="GHH76253.1"/>
    </source>
</evidence>
<reference evidence="2" key="2">
    <citation type="submission" date="2020-09" db="EMBL/GenBank/DDBJ databases">
        <authorList>
            <person name="Sun Q."/>
            <person name="Ohkuma M."/>
        </authorList>
    </citation>
    <scope>NUCLEOTIDE SEQUENCE</scope>
    <source>
        <strain evidence="2">JCM 4646</strain>
    </source>
</reference>
<evidence type="ECO:0000256" key="1">
    <source>
        <dbReference type="SAM" id="MobiDB-lite"/>
    </source>
</evidence>
<proteinExistence type="predicted"/>
<feature type="region of interest" description="Disordered" evidence="1">
    <location>
        <begin position="31"/>
        <end position="53"/>
    </location>
</feature>
<dbReference type="RefSeq" id="WP_190212879.1">
    <property type="nucleotide sequence ID" value="NZ_BNBO01000028.1"/>
</dbReference>